<dbReference type="AlphaFoldDB" id="K1RZL5"/>
<dbReference type="InterPro" id="IPR029672">
    <property type="entry name" value="FAM199X_fam"/>
</dbReference>
<feature type="compositionally biased region" description="Basic residues" evidence="2">
    <location>
        <begin position="176"/>
        <end position="185"/>
    </location>
</feature>
<feature type="region of interest" description="Disordered" evidence="2">
    <location>
        <begin position="144"/>
        <end position="187"/>
    </location>
</feature>
<dbReference type="InParanoid" id="K1RZL5"/>
<evidence type="ECO:0000313" key="3">
    <source>
        <dbReference type="EMBL" id="EKC40441.1"/>
    </source>
</evidence>
<comment type="similarity">
    <text evidence="1">Belongs to the FAM199 family.</text>
</comment>
<protein>
    <submittedName>
        <fullName evidence="3">Uncharacterized protein CXorf39-like protein</fullName>
    </submittedName>
</protein>
<accession>K1RZL5</accession>
<dbReference type="EMBL" id="JH817782">
    <property type="protein sequence ID" value="EKC40441.1"/>
    <property type="molecule type" value="Genomic_DNA"/>
</dbReference>
<evidence type="ECO:0000256" key="1">
    <source>
        <dbReference type="ARBA" id="ARBA00009319"/>
    </source>
</evidence>
<reference evidence="3" key="1">
    <citation type="journal article" date="2012" name="Nature">
        <title>The oyster genome reveals stress adaptation and complexity of shell formation.</title>
        <authorList>
            <person name="Zhang G."/>
            <person name="Fang X."/>
            <person name="Guo X."/>
            <person name="Li L."/>
            <person name="Luo R."/>
            <person name="Xu F."/>
            <person name="Yang P."/>
            <person name="Zhang L."/>
            <person name="Wang X."/>
            <person name="Qi H."/>
            <person name="Xiong Z."/>
            <person name="Que H."/>
            <person name="Xie Y."/>
            <person name="Holland P.W."/>
            <person name="Paps J."/>
            <person name="Zhu Y."/>
            <person name="Wu F."/>
            <person name="Chen Y."/>
            <person name="Wang J."/>
            <person name="Peng C."/>
            <person name="Meng J."/>
            <person name="Yang L."/>
            <person name="Liu J."/>
            <person name="Wen B."/>
            <person name="Zhang N."/>
            <person name="Huang Z."/>
            <person name="Zhu Q."/>
            <person name="Feng Y."/>
            <person name="Mount A."/>
            <person name="Hedgecock D."/>
            <person name="Xu Z."/>
            <person name="Liu Y."/>
            <person name="Domazet-Loso T."/>
            <person name="Du Y."/>
            <person name="Sun X."/>
            <person name="Zhang S."/>
            <person name="Liu B."/>
            <person name="Cheng P."/>
            <person name="Jiang X."/>
            <person name="Li J."/>
            <person name="Fan D."/>
            <person name="Wang W."/>
            <person name="Fu W."/>
            <person name="Wang T."/>
            <person name="Wang B."/>
            <person name="Zhang J."/>
            <person name="Peng Z."/>
            <person name="Li Y."/>
            <person name="Li N."/>
            <person name="Wang J."/>
            <person name="Chen M."/>
            <person name="He Y."/>
            <person name="Tan F."/>
            <person name="Song X."/>
            <person name="Zheng Q."/>
            <person name="Huang R."/>
            <person name="Yang H."/>
            <person name="Du X."/>
            <person name="Chen L."/>
            <person name="Yang M."/>
            <person name="Gaffney P.M."/>
            <person name="Wang S."/>
            <person name="Luo L."/>
            <person name="She Z."/>
            <person name="Ming Y."/>
            <person name="Huang W."/>
            <person name="Zhang S."/>
            <person name="Huang B."/>
            <person name="Zhang Y."/>
            <person name="Qu T."/>
            <person name="Ni P."/>
            <person name="Miao G."/>
            <person name="Wang J."/>
            <person name="Wang Q."/>
            <person name="Steinberg C.E."/>
            <person name="Wang H."/>
            <person name="Li N."/>
            <person name="Qian L."/>
            <person name="Zhang G."/>
            <person name="Li Y."/>
            <person name="Yang H."/>
            <person name="Liu X."/>
            <person name="Wang J."/>
            <person name="Yin Y."/>
            <person name="Wang J."/>
        </authorList>
    </citation>
    <scope>NUCLEOTIDE SEQUENCE [LARGE SCALE GENOMIC DNA]</scope>
    <source>
        <strain evidence="3">05x7-T-G4-1.051#20</strain>
    </source>
</reference>
<sequence length="225" mass="24924">MRSNFSESELAGIHGDYLNRMKKSSPTSSSCPSEVSSECSENLNSTFFSENSSDCGDEIPLDIVAELQETLFGDISSSLVNILDIVEEDTCLLDDDHWTSALESISTVPDLTSPAPCSSTASDIYSIDEGKLEKIQEYIAGHAQSPCIPSKDSSEVSPKKHSKQANKKQSIQEKKVRQKFYKQRQRKEYRQMLKEKRSGLFAREEVLSVSEIEPGDGEGDIDILG</sequence>
<dbReference type="PANTHER" id="PTHR32003">
    <property type="entry name" value="PROTEIN FAM199X"/>
    <property type="match status" value="1"/>
</dbReference>
<dbReference type="HOGENOM" id="CLU_1230966_0_0_1"/>
<organism evidence="3">
    <name type="scientific">Magallana gigas</name>
    <name type="common">Pacific oyster</name>
    <name type="synonym">Crassostrea gigas</name>
    <dbReference type="NCBI Taxonomy" id="29159"/>
    <lineage>
        <taxon>Eukaryota</taxon>
        <taxon>Metazoa</taxon>
        <taxon>Spiralia</taxon>
        <taxon>Lophotrochozoa</taxon>
        <taxon>Mollusca</taxon>
        <taxon>Bivalvia</taxon>
        <taxon>Autobranchia</taxon>
        <taxon>Pteriomorphia</taxon>
        <taxon>Ostreida</taxon>
        <taxon>Ostreoidea</taxon>
        <taxon>Ostreidae</taxon>
        <taxon>Magallana</taxon>
    </lineage>
</organism>
<proteinExistence type="inferred from homology"/>
<gene>
    <name evidence="3" type="ORF">CGI_10021324</name>
</gene>
<name>K1RZL5_MAGGI</name>
<dbReference type="PANTHER" id="PTHR32003:SF1">
    <property type="entry name" value="PROTEIN FAM199X"/>
    <property type="match status" value="1"/>
</dbReference>
<evidence type="ECO:0000256" key="2">
    <source>
        <dbReference type="SAM" id="MobiDB-lite"/>
    </source>
</evidence>
<dbReference type="Pfam" id="PF15814">
    <property type="entry name" value="FAM199X"/>
    <property type="match status" value="1"/>
</dbReference>